<feature type="transmembrane region" description="Helical" evidence="7">
    <location>
        <begin position="139"/>
        <end position="164"/>
    </location>
</feature>
<gene>
    <name evidence="9" type="ORF">DFR41_102115</name>
</gene>
<feature type="transmembrane region" description="Helical" evidence="7">
    <location>
        <begin position="248"/>
        <end position="270"/>
    </location>
</feature>
<evidence type="ECO:0000256" key="3">
    <source>
        <dbReference type="ARBA" id="ARBA00022475"/>
    </source>
</evidence>
<feature type="transmembrane region" description="Helical" evidence="7">
    <location>
        <begin position="216"/>
        <end position="242"/>
    </location>
</feature>
<comment type="subcellular location">
    <subcellularLocation>
        <location evidence="1">Cell membrane</location>
        <topology evidence="1">Multi-pass membrane protein</topology>
    </subcellularLocation>
</comment>
<keyword evidence="4 7" id="KW-0812">Transmembrane</keyword>
<evidence type="ECO:0000313" key="9">
    <source>
        <dbReference type="EMBL" id="RDI27083.1"/>
    </source>
</evidence>
<feature type="transmembrane region" description="Helical" evidence="7">
    <location>
        <begin position="314"/>
        <end position="337"/>
    </location>
</feature>
<evidence type="ECO:0000256" key="2">
    <source>
        <dbReference type="ARBA" id="ARBA00022448"/>
    </source>
</evidence>
<keyword evidence="6 7" id="KW-0472">Membrane</keyword>
<dbReference type="PANTHER" id="PTHR42718:SF46">
    <property type="entry name" value="BLR6921 PROTEIN"/>
    <property type="match status" value="1"/>
</dbReference>
<feature type="domain" description="Major facilitator superfamily (MFS) profile" evidence="8">
    <location>
        <begin position="11"/>
        <end position="403"/>
    </location>
</feature>
<dbReference type="Pfam" id="PF07690">
    <property type="entry name" value="MFS_1"/>
    <property type="match status" value="1"/>
</dbReference>
<dbReference type="AlphaFoldDB" id="A0A370FPB0"/>
<dbReference type="EMBL" id="QQAV01000002">
    <property type="protein sequence ID" value="RDI27083.1"/>
    <property type="molecule type" value="Genomic_DNA"/>
</dbReference>
<evidence type="ECO:0000256" key="7">
    <source>
        <dbReference type="SAM" id="Phobius"/>
    </source>
</evidence>
<feature type="transmembrane region" description="Helical" evidence="7">
    <location>
        <begin position="46"/>
        <end position="67"/>
    </location>
</feature>
<comment type="caution">
    <text evidence="9">The sequence shown here is derived from an EMBL/GenBank/DDBJ whole genome shotgun (WGS) entry which is preliminary data.</text>
</comment>
<feature type="transmembrane region" description="Helical" evidence="7">
    <location>
        <begin position="170"/>
        <end position="189"/>
    </location>
</feature>
<evidence type="ECO:0000256" key="1">
    <source>
        <dbReference type="ARBA" id="ARBA00004651"/>
    </source>
</evidence>
<dbReference type="Proteomes" id="UP000255265">
    <property type="component" value="Unassembled WGS sequence"/>
</dbReference>
<dbReference type="PROSITE" id="PS50850">
    <property type="entry name" value="MFS"/>
    <property type="match status" value="1"/>
</dbReference>
<dbReference type="PANTHER" id="PTHR42718">
    <property type="entry name" value="MAJOR FACILITATOR SUPERFAMILY MULTIDRUG TRANSPORTER MFSC"/>
    <property type="match status" value="1"/>
</dbReference>
<feature type="transmembrane region" description="Helical" evidence="7">
    <location>
        <begin position="106"/>
        <end position="127"/>
    </location>
</feature>
<dbReference type="GO" id="GO:0005886">
    <property type="term" value="C:plasma membrane"/>
    <property type="evidence" value="ECO:0007669"/>
    <property type="project" value="UniProtKB-SubCell"/>
</dbReference>
<organism evidence="9 10">
    <name type="scientific">Pseudacidovorax intermedius</name>
    <dbReference type="NCBI Taxonomy" id="433924"/>
    <lineage>
        <taxon>Bacteria</taxon>
        <taxon>Pseudomonadati</taxon>
        <taxon>Pseudomonadota</taxon>
        <taxon>Betaproteobacteria</taxon>
        <taxon>Burkholderiales</taxon>
        <taxon>Comamonadaceae</taxon>
        <taxon>Pseudacidovorax</taxon>
    </lineage>
</organism>
<feature type="transmembrane region" description="Helical" evidence="7">
    <location>
        <begin position="282"/>
        <end position="302"/>
    </location>
</feature>
<evidence type="ECO:0000256" key="4">
    <source>
        <dbReference type="ARBA" id="ARBA00022692"/>
    </source>
</evidence>
<dbReference type="InterPro" id="IPR011701">
    <property type="entry name" value="MFS"/>
</dbReference>
<evidence type="ECO:0000256" key="5">
    <source>
        <dbReference type="ARBA" id="ARBA00022989"/>
    </source>
</evidence>
<keyword evidence="10" id="KW-1185">Reference proteome</keyword>
<evidence type="ECO:0000313" key="10">
    <source>
        <dbReference type="Proteomes" id="UP000255265"/>
    </source>
</evidence>
<proteinExistence type="predicted"/>
<keyword evidence="5 7" id="KW-1133">Transmembrane helix</keyword>
<dbReference type="SUPFAM" id="SSF103473">
    <property type="entry name" value="MFS general substrate transporter"/>
    <property type="match status" value="1"/>
</dbReference>
<feature type="transmembrane region" description="Helical" evidence="7">
    <location>
        <begin position="79"/>
        <end position="100"/>
    </location>
</feature>
<dbReference type="Gene3D" id="1.20.1250.20">
    <property type="entry name" value="MFS general substrate transporter like domains"/>
    <property type="match status" value="1"/>
</dbReference>
<accession>A0A370FPB0</accession>
<dbReference type="GO" id="GO:0022857">
    <property type="term" value="F:transmembrane transporter activity"/>
    <property type="evidence" value="ECO:0007669"/>
    <property type="project" value="InterPro"/>
</dbReference>
<dbReference type="OrthoDB" id="6368326at2"/>
<dbReference type="InterPro" id="IPR020846">
    <property type="entry name" value="MFS_dom"/>
</dbReference>
<sequence length="406" mass="41622">MSTAAPVSRHAAFFVVFGGVSAAIHLGKLPPALPALHDELGLSLVQAGFLLSVLQFAGMGFGLLAGVLADGLGARRCMLIGLGLLTGASAAAGAWGQMGIGFGAMLALRVVEGAGFLLAVMPGPALVRRLAVPGTEKAALGWWGAYMPLGVSLALLAGPVFLHVAGWTGWWQGAALVSAMAMLGLIHAVPADGGRTAPAGAGWSSRLGLTLREPGAWLVAGAFCVYAAQWMAVIGFLPTIYASAGMPAAWTALLTAVAAAVNIVGNVSGGRLLQRGHAPQRLLMRGFLVMALMAALAFAQIGSGDQVWALPMPVRYLAVCVFSLAGGMVPATLFLLAGRVVPQAASTTVGLMQQASSLGQFLAPPVVGWLAQRVGGWHWTWVFALGCSLAGMQMARWLGRRTQAGD</sequence>
<keyword evidence="3" id="KW-1003">Cell membrane</keyword>
<dbReference type="CDD" id="cd06174">
    <property type="entry name" value="MFS"/>
    <property type="match status" value="1"/>
</dbReference>
<dbReference type="InterPro" id="IPR036259">
    <property type="entry name" value="MFS_trans_sf"/>
</dbReference>
<keyword evidence="2" id="KW-0813">Transport</keyword>
<name>A0A370FPB0_9BURK</name>
<reference evidence="9 10" key="1">
    <citation type="submission" date="2018-07" db="EMBL/GenBank/DDBJ databases">
        <title>Genomic Encyclopedia of Type Strains, Phase IV (KMG-IV): sequencing the most valuable type-strain genomes for metagenomic binning, comparative biology and taxonomic classification.</title>
        <authorList>
            <person name="Goeker M."/>
        </authorList>
    </citation>
    <scope>NUCLEOTIDE SEQUENCE [LARGE SCALE GENOMIC DNA]</scope>
    <source>
        <strain evidence="9 10">DSM 21352</strain>
    </source>
</reference>
<dbReference type="STRING" id="433924.NS331_02585"/>
<evidence type="ECO:0000256" key="6">
    <source>
        <dbReference type="ARBA" id="ARBA00023136"/>
    </source>
</evidence>
<evidence type="ECO:0000259" key="8">
    <source>
        <dbReference type="PROSITE" id="PS50850"/>
    </source>
</evidence>
<protein>
    <submittedName>
        <fullName evidence="9">Cyanate permease</fullName>
    </submittedName>
</protein>